<keyword evidence="4" id="KW-1185">Reference proteome</keyword>
<evidence type="ECO:0000256" key="2">
    <source>
        <dbReference type="SAM" id="Phobius"/>
    </source>
</evidence>
<sequence>MRRSGRVVRSLAVNTRSPRRFSALPKLKPAPANETLELLDATAALVPQALASNPPQLSLWNDVLSAVNSDLRSYHPRPARLVVYGTEASGARDVVTALLEQPFASDAQQAESLRQRWAKQPSEQTNLTIEHGSPAFDDSLRLPLAYLDQFPVPLQVIEGTDPALLQTADIPVIVTRLEDLHNLPITRPDTIVIVNIEDENPFPPRASTSSSPVAPTKYLFVSPSQALSALDVVRDSSASEAIQRYQTAFLASRMPTVSQTLHTALASLQNVSVLRHRTALAQIRGALAACRSSIEEARLQLDRIAADISKLDALAEEERVKVQLDVFGSPQNHAVDRALADATTMMKLKIDHMRWRRSISSIDELSSYLTYTVSRVWCLGLEKELVFHSGRLANMQRAFTARAFELLAPSNTGALHSPVLQNSLRQLTSAPTFPVSPTTLTTPLSKRSQMILDAPTSRLHVSAQRSLFGLIGTTAAGSIISWAGYIGYMINMDGIFGSLILEPATAVATGILITVSGVHWSTSKWNKARKRWWDDFTRVAGGVKQDITDTLDQVMENQVLLVARTGCTELSQRVTERKTELEMLQERLDALSLAADRLEQRR</sequence>
<keyword evidence="1" id="KW-0175">Coiled coil</keyword>
<comment type="caution">
    <text evidence="3">The sequence shown here is derived from an EMBL/GenBank/DDBJ whole genome shotgun (WGS) entry which is preliminary data.</text>
</comment>
<dbReference type="PANTHER" id="PTHR38644:SF1">
    <property type="entry name" value="EXPRESSED PROTEIN"/>
    <property type="match status" value="1"/>
</dbReference>
<reference evidence="3 4" key="1">
    <citation type="journal article" date="2024" name="J Genomics">
        <title>Draft genome sequencing and assembly of Favolaschia claudopus CIRM-BRFM 2984 isolated from oak limbs.</title>
        <authorList>
            <person name="Navarro D."/>
            <person name="Drula E."/>
            <person name="Chaduli D."/>
            <person name="Cazenave R."/>
            <person name="Ahrendt S."/>
            <person name="Wang J."/>
            <person name="Lipzen A."/>
            <person name="Daum C."/>
            <person name="Barry K."/>
            <person name="Grigoriev I.V."/>
            <person name="Favel A."/>
            <person name="Rosso M.N."/>
            <person name="Martin F."/>
        </authorList>
    </citation>
    <scope>NUCLEOTIDE SEQUENCE [LARGE SCALE GENOMIC DNA]</scope>
    <source>
        <strain evidence="3 4">CIRM-BRFM 2984</strain>
    </source>
</reference>
<proteinExistence type="predicted"/>
<dbReference type="AlphaFoldDB" id="A0AAW0B3H6"/>
<keyword evidence="2" id="KW-0812">Transmembrane</keyword>
<accession>A0AAW0B3H6</accession>
<keyword evidence="2" id="KW-1133">Transmembrane helix</keyword>
<name>A0AAW0B3H6_9AGAR</name>
<evidence type="ECO:0000313" key="3">
    <source>
        <dbReference type="EMBL" id="KAK7020562.1"/>
    </source>
</evidence>
<evidence type="ECO:0000256" key="1">
    <source>
        <dbReference type="SAM" id="Coils"/>
    </source>
</evidence>
<keyword evidence="2" id="KW-0472">Membrane</keyword>
<dbReference type="PANTHER" id="PTHR38644">
    <property type="entry name" value="EXPRESSED PROTEIN"/>
    <property type="match status" value="1"/>
</dbReference>
<evidence type="ECO:0000313" key="4">
    <source>
        <dbReference type="Proteomes" id="UP001362999"/>
    </source>
</evidence>
<protein>
    <submittedName>
        <fullName evidence="3">Uncharacterized protein</fullName>
    </submittedName>
</protein>
<dbReference type="Proteomes" id="UP001362999">
    <property type="component" value="Unassembled WGS sequence"/>
</dbReference>
<feature type="transmembrane region" description="Helical" evidence="2">
    <location>
        <begin position="467"/>
        <end position="488"/>
    </location>
</feature>
<feature type="transmembrane region" description="Helical" evidence="2">
    <location>
        <begin position="500"/>
        <end position="521"/>
    </location>
</feature>
<organism evidence="3 4">
    <name type="scientific">Favolaschia claudopus</name>
    <dbReference type="NCBI Taxonomy" id="2862362"/>
    <lineage>
        <taxon>Eukaryota</taxon>
        <taxon>Fungi</taxon>
        <taxon>Dikarya</taxon>
        <taxon>Basidiomycota</taxon>
        <taxon>Agaricomycotina</taxon>
        <taxon>Agaricomycetes</taxon>
        <taxon>Agaricomycetidae</taxon>
        <taxon>Agaricales</taxon>
        <taxon>Marasmiineae</taxon>
        <taxon>Mycenaceae</taxon>
        <taxon>Favolaschia</taxon>
    </lineage>
</organism>
<gene>
    <name evidence="3" type="ORF">R3P38DRAFT_2712577</name>
</gene>
<dbReference type="EMBL" id="JAWWNJ010000041">
    <property type="protein sequence ID" value="KAK7020562.1"/>
    <property type="molecule type" value="Genomic_DNA"/>
</dbReference>
<feature type="coiled-coil region" evidence="1">
    <location>
        <begin position="567"/>
        <end position="601"/>
    </location>
</feature>